<gene>
    <name evidence="2" type="ORF">ABID44_001260</name>
</gene>
<evidence type="ECO:0000313" key="2">
    <source>
        <dbReference type="EMBL" id="MET3660945.1"/>
    </source>
</evidence>
<proteinExistence type="predicted"/>
<dbReference type="EMBL" id="JBEPMN010000003">
    <property type="protein sequence ID" value="MET3660945.1"/>
    <property type="molecule type" value="Genomic_DNA"/>
</dbReference>
<feature type="signal peptide" evidence="1">
    <location>
        <begin position="1"/>
        <end position="20"/>
    </location>
</feature>
<comment type="caution">
    <text evidence="2">The sequence shown here is derived from an EMBL/GenBank/DDBJ whole genome shotgun (WGS) entry which is preliminary data.</text>
</comment>
<sequence length="45" mass="4449">MKFILLATVAGTVLATGAFAADSVADAPIASTYDWTGAYIGAQAG</sequence>
<evidence type="ECO:0000256" key="1">
    <source>
        <dbReference type="SAM" id="SignalP"/>
    </source>
</evidence>
<reference evidence="2 3" key="1">
    <citation type="submission" date="2024-06" db="EMBL/GenBank/DDBJ databases">
        <title>Genomic Encyclopedia of Type Strains, Phase IV (KMG-IV): sequencing the most valuable type-strain genomes for metagenomic binning, comparative biology and taxonomic classification.</title>
        <authorList>
            <person name="Goeker M."/>
        </authorList>
    </citation>
    <scope>NUCLEOTIDE SEQUENCE [LARGE SCALE GENOMIC DNA]</scope>
    <source>
        <strain evidence="2 3">DSM 19730</strain>
    </source>
</reference>
<accession>A0ABV2KIN0</accession>
<dbReference type="Proteomes" id="UP001549143">
    <property type="component" value="Unassembled WGS sequence"/>
</dbReference>
<evidence type="ECO:0000313" key="3">
    <source>
        <dbReference type="Proteomes" id="UP001549143"/>
    </source>
</evidence>
<organism evidence="2 3">
    <name type="scientific">Aquamicrobium ahrensii</name>
    <dbReference type="NCBI Taxonomy" id="469551"/>
    <lineage>
        <taxon>Bacteria</taxon>
        <taxon>Pseudomonadati</taxon>
        <taxon>Pseudomonadota</taxon>
        <taxon>Alphaproteobacteria</taxon>
        <taxon>Hyphomicrobiales</taxon>
        <taxon>Phyllobacteriaceae</taxon>
        <taxon>Aquamicrobium</taxon>
    </lineage>
</organism>
<keyword evidence="1" id="KW-0732">Signal</keyword>
<name>A0ABV2KIN0_9HYPH</name>
<feature type="chain" id="PRO_5045846875" evidence="1">
    <location>
        <begin position="21"/>
        <end position="45"/>
    </location>
</feature>
<protein>
    <submittedName>
        <fullName evidence="2">Opacity protein-like surface antigen</fullName>
    </submittedName>
</protein>
<keyword evidence="3" id="KW-1185">Reference proteome</keyword>
<dbReference type="RefSeq" id="WP_354150834.1">
    <property type="nucleotide sequence ID" value="NZ_JBEPMN010000003.1"/>
</dbReference>